<dbReference type="PANTHER" id="PTHR43214">
    <property type="entry name" value="TWO-COMPONENT RESPONSE REGULATOR"/>
    <property type="match status" value="1"/>
</dbReference>
<dbReference type="SMART" id="SM00448">
    <property type="entry name" value="REC"/>
    <property type="match status" value="1"/>
</dbReference>
<evidence type="ECO:0000256" key="3">
    <source>
        <dbReference type="PROSITE-ProRule" id="PRU00169"/>
    </source>
</evidence>
<dbReference type="OrthoDB" id="9816469at2"/>
<evidence type="ECO:0000259" key="4">
    <source>
        <dbReference type="PROSITE" id="PS50043"/>
    </source>
</evidence>
<dbReference type="EMBL" id="UFQB01000005">
    <property type="protein sequence ID" value="SSW64650.1"/>
    <property type="molecule type" value="Genomic_DNA"/>
</dbReference>
<evidence type="ECO:0000259" key="5">
    <source>
        <dbReference type="PROSITE" id="PS50110"/>
    </source>
</evidence>
<evidence type="ECO:0000313" key="7">
    <source>
        <dbReference type="Proteomes" id="UP000289184"/>
    </source>
</evidence>
<feature type="domain" description="Response regulatory" evidence="5">
    <location>
        <begin position="11"/>
        <end position="128"/>
    </location>
</feature>
<dbReference type="InterPro" id="IPR039420">
    <property type="entry name" value="WalR-like"/>
</dbReference>
<proteinExistence type="predicted"/>
<dbReference type="GO" id="GO:0000160">
    <property type="term" value="P:phosphorelay signal transduction system"/>
    <property type="evidence" value="ECO:0007669"/>
    <property type="project" value="InterPro"/>
</dbReference>
<sequence length="211" mass="22066">MSFPVPRAPLRVLLADDHGIVLEGLKMVLTGMPAAIGAIDEAATGEQALALLAAHGADLLVLDLGMPGVSGSNWVRALRASYPALRIIVLTANTDERTRAAVLEAGADDYLAKTGNSQALLAAIARQAAAPARARTPQAALPEVPAETLTPREQQVLALAALGATAAQIAQDLHISPFTARKHRENLMRKLALHNTAELVAYAMRLGLPTA</sequence>
<dbReference type="PROSITE" id="PS50043">
    <property type="entry name" value="HTH_LUXR_2"/>
    <property type="match status" value="1"/>
</dbReference>
<feature type="modified residue" description="4-aspartylphosphate" evidence="3">
    <location>
        <position position="63"/>
    </location>
</feature>
<organism evidence="6 7">
    <name type="scientific">Achromobacter agilis</name>
    <dbReference type="NCBI Taxonomy" id="1353888"/>
    <lineage>
        <taxon>Bacteria</taxon>
        <taxon>Pseudomonadati</taxon>
        <taxon>Pseudomonadota</taxon>
        <taxon>Betaproteobacteria</taxon>
        <taxon>Burkholderiales</taxon>
        <taxon>Alcaligenaceae</taxon>
        <taxon>Achromobacter</taxon>
    </lineage>
</organism>
<dbReference type="Pfam" id="PF00072">
    <property type="entry name" value="Response_reg"/>
    <property type="match status" value="1"/>
</dbReference>
<dbReference type="SMART" id="SM00421">
    <property type="entry name" value="HTH_LUXR"/>
    <property type="match status" value="1"/>
</dbReference>
<dbReference type="PANTHER" id="PTHR43214:SF17">
    <property type="entry name" value="TRANSCRIPTIONAL REGULATORY PROTEIN RCSB"/>
    <property type="match status" value="1"/>
</dbReference>
<dbReference type="PROSITE" id="PS50110">
    <property type="entry name" value="RESPONSE_REGULATORY"/>
    <property type="match status" value="1"/>
</dbReference>
<dbReference type="GO" id="GO:0006355">
    <property type="term" value="P:regulation of DNA-templated transcription"/>
    <property type="evidence" value="ECO:0007669"/>
    <property type="project" value="InterPro"/>
</dbReference>
<dbReference type="Gene3D" id="3.40.50.2300">
    <property type="match status" value="1"/>
</dbReference>
<reference evidence="6 7" key="1">
    <citation type="submission" date="2018-07" db="EMBL/GenBank/DDBJ databases">
        <authorList>
            <person name="Peeters C."/>
        </authorList>
    </citation>
    <scope>NUCLEOTIDE SEQUENCE [LARGE SCALE GENOMIC DNA]</scope>
    <source>
        <strain evidence="6 7">LMG 3411</strain>
    </source>
</reference>
<dbReference type="RefSeq" id="WP_129526983.1">
    <property type="nucleotide sequence ID" value="NZ_UFQB01000005.1"/>
</dbReference>
<dbReference type="Proteomes" id="UP000289184">
    <property type="component" value="Unassembled WGS sequence"/>
</dbReference>
<dbReference type="Gene3D" id="1.10.10.10">
    <property type="entry name" value="Winged helix-like DNA-binding domain superfamily/Winged helix DNA-binding domain"/>
    <property type="match status" value="1"/>
</dbReference>
<evidence type="ECO:0000256" key="2">
    <source>
        <dbReference type="ARBA" id="ARBA00023125"/>
    </source>
</evidence>
<dbReference type="PRINTS" id="PR00038">
    <property type="entry name" value="HTHLUXR"/>
</dbReference>
<dbReference type="InterPro" id="IPR001789">
    <property type="entry name" value="Sig_transdc_resp-reg_receiver"/>
</dbReference>
<dbReference type="InterPro" id="IPR036388">
    <property type="entry name" value="WH-like_DNA-bd_sf"/>
</dbReference>
<gene>
    <name evidence="6" type="primary">uvrY_1</name>
    <name evidence="6" type="ORF">AGI3411_01750</name>
</gene>
<dbReference type="GO" id="GO:0003677">
    <property type="term" value="F:DNA binding"/>
    <property type="evidence" value="ECO:0007669"/>
    <property type="project" value="UniProtKB-KW"/>
</dbReference>
<dbReference type="SUPFAM" id="SSF46894">
    <property type="entry name" value="C-terminal effector domain of the bipartite response regulators"/>
    <property type="match status" value="1"/>
</dbReference>
<evidence type="ECO:0000313" key="6">
    <source>
        <dbReference type="EMBL" id="SSW64650.1"/>
    </source>
</evidence>
<dbReference type="CDD" id="cd06170">
    <property type="entry name" value="LuxR_C_like"/>
    <property type="match status" value="1"/>
</dbReference>
<evidence type="ECO:0000256" key="1">
    <source>
        <dbReference type="ARBA" id="ARBA00022553"/>
    </source>
</evidence>
<dbReference type="InterPro" id="IPR058245">
    <property type="entry name" value="NreC/VraR/RcsB-like_REC"/>
</dbReference>
<keyword evidence="7" id="KW-1185">Reference proteome</keyword>
<dbReference type="SUPFAM" id="SSF52172">
    <property type="entry name" value="CheY-like"/>
    <property type="match status" value="1"/>
</dbReference>
<accession>A0A446CA06</accession>
<feature type="domain" description="HTH luxR-type" evidence="4">
    <location>
        <begin position="142"/>
        <end position="207"/>
    </location>
</feature>
<dbReference type="InterPro" id="IPR011006">
    <property type="entry name" value="CheY-like_superfamily"/>
</dbReference>
<keyword evidence="1 3" id="KW-0597">Phosphoprotein</keyword>
<dbReference type="AlphaFoldDB" id="A0A446CA06"/>
<dbReference type="InterPro" id="IPR000792">
    <property type="entry name" value="Tscrpt_reg_LuxR_C"/>
</dbReference>
<dbReference type="CDD" id="cd17535">
    <property type="entry name" value="REC_NarL-like"/>
    <property type="match status" value="1"/>
</dbReference>
<keyword evidence="2" id="KW-0238">DNA-binding</keyword>
<dbReference type="InterPro" id="IPR016032">
    <property type="entry name" value="Sig_transdc_resp-reg_C-effctor"/>
</dbReference>
<name>A0A446CA06_9BURK</name>
<protein>
    <submittedName>
        <fullName evidence="6">Response regulator UvrY</fullName>
    </submittedName>
</protein>
<dbReference type="Pfam" id="PF00196">
    <property type="entry name" value="GerE"/>
    <property type="match status" value="1"/>
</dbReference>